<organism evidence="2 3">
    <name type="scientific">Niastella populi</name>
    <dbReference type="NCBI Taxonomy" id="550983"/>
    <lineage>
        <taxon>Bacteria</taxon>
        <taxon>Pseudomonadati</taxon>
        <taxon>Bacteroidota</taxon>
        <taxon>Chitinophagia</taxon>
        <taxon>Chitinophagales</taxon>
        <taxon>Chitinophagaceae</taxon>
        <taxon>Niastella</taxon>
    </lineage>
</organism>
<dbReference type="RefSeq" id="WP_081158373.1">
    <property type="nucleotide sequence ID" value="NZ_LWBP01000001.1"/>
</dbReference>
<evidence type="ECO:0008006" key="4">
    <source>
        <dbReference type="Google" id="ProtNLM"/>
    </source>
</evidence>
<feature type="transmembrane region" description="Helical" evidence="1">
    <location>
        <begin position="121"/>
        <end position="140"/>
    </location>
</feature>
<evidence type="ECO:0000313" key="2">
    <source>
        <dbReference type="EMBL" id="OQP68240.1"/>
    </source>
</evidence>
<protein>
    <recommendedName>
        <fullName evidence="4">Glycosyltransferase RgtA/B/C/D-like domain-containing protein</fullName>
    </recommendedName>
</protein>
<feature type="transmembrane region" description="Helical" evidence="1">
    <location>
        <begin position="26"/>
        <end position="46"/>
    </location>
</feature>
<name>A0A1V9GCE1_9BACT</name>
<keyword evidence="1" id="KW-1133">Transmembrane helix</keyword>
<feature type="transmembrane region" description="Helical" evidence="1">
    <location>
        <begin position="171"/>
        <end position="200"/>
    </location>
</feature>
<evidence type="ECO:0000313" key="3">
    <source>
        <dbReference type="Proteomes" id="UP000192276"/>
    </source>
</evidence>
<feature type="transmembrane region" description="Helical" evidence="1">
    <location>
        <begin position="407"/>
        <end position="429"/>
    </location>
</feature>
<keyword evidence="3" id="KW-1185">Reference proteome</keyword>
<keyword evidence="1" id="KW-0472">Membrane</keyword>
<sequence>MNILPNAPASKQTFRQFLFHNRGNRIILYVAAAVIVIQFVVFKYLYPFANYIHDDSFRYIEAAYDNLTINSYPIGYSKFLRLVSVVAKPDLALVICQYLLIQCSSLFFLFTVFYFYKAGRVIQTVLFCFMVLNPLFLQLGNMVSSDALFLSLSMTWFALLIWLIYKPSKKIIGWHALVLFLAFTVRYNALIYPFIAALAFGFSPLPVRKKAAGLGLALLLIGWFAGLTMYQYKKLTGYWQFSPFSGWQWSNNAMNVYRELHYTEREPVPPQFHALDNRIRTFFDTHPNLNVVKATPAYMWTPRYPLVQYRDSLFQNDGSATEFKMWAGMGPFYSAYGKYIIKKYPLHFLRHFVLPNAWKYFVPPVEYLENYNWGYPIVQESAVKWFGYSSNQVRAGTKNGGLWSVQYFPWLVSFVNMILFLMLLCYLLLKGWQYNPAFNRIILLVGVFWITYAAFNIFAAPTVLRYQAFTSSLSVIFSLLLIDWLGRLIQHLKTESQQQQPNSEYAQKAIG</sequence>
<keyword evidence="1" id="KW-0812">Transmembrane</keyword>
<feature type="transmembrane region" description="Helical" evidence="1">
    <location>
        <begin position="147"/>
        <end position="165"/>
    </location>
</feature>
<feature type="transmembrane region" description="Helical" evidence="1">
    <location>
        <begin position="212"/>
        <end position="232"/>
    </location>
</feature>
<dbReference type="STRING" id="550983.A4R26_00045"/>
<dbReference type="Proteomes" id="UP000192276">
    <property type="component" value="Unassembled WGS sequence"/>
</dbReference>
<dbReference type="AlphaFoldDB" id="A0A1V9GCE1"/>
<dbReference type="EMBL" id="LWBP01000001">
    <property type="protein sequence ID" value="OQP68240.1"/>
    <property type="molecule type" value="Genomic_DNA"/>
</dbReference>
<gene>
    <name evidence="2" type="ORF">A4R26_00045</name>
</gene>
<evidence type="ECO:0000256" key="1">
    <source>
        <dbReference type="SAM" id="Phobius"/>
    </source>
</evidence>
<comment type="caution">
    <text evidence="2">The sequence shown here is derived from an EMBL/GenBank/DDBJ whole genome shotgun (WGS) entry which is preliminary data.</text>
</comment>
<feature type="transmembrane region" description="Helical" evidence="1">
    <location>
        <begin position="466"/>
        <end position="486"/>
    </location>
</feature>
<reference evidence="3" key="1">
    <citation type="submission" date="2016-04" db="EMBL/GenBank/DDBJ databases">
        <authorList>
            <person name="Chen L."/>
            <person name="Zhuang W."/>
            <person name="Wang G."/>
        </authorList>
    </citation>
    <scope>NUCLEOTIDE SEQUENCE [LARGE SCALE GENOMIC DNA]</scope>
    <source>
        <strain evidence="3">208</strain>
    </source>
</reference>
<feature type="transmembrane region" description="Helical" evidence="1">
    <location>
        <begin position="441"/>
        <end position="460"/>
    </location>
</feature>
<accession>A0A1V9GCE1</accession>
<proteinExistence type="predicted"/>
<feature type="transmembrane region" description="Helical" evidence="1">
    <location>
        <begin position="91"/>
        <end position="115"/>
    </location>
</feature>